<gene>
    <name evidence="1" type="ORF">J2T19_001704</name>
</gene>
<name>A0ABT9WAI5_9BACL</name>
<evidence type="ECO:0000313" key="2">
    <source>
        <dbReference type="Proteomes" id="UP001233836"/>
    </source>
</evidence>
<reference evidence="1 2" key="1">
    <citation type="submission" date="2023-07" db="EMBL/GenBank/DDBJ databases">
        <title>Sorghum-associated microbial communities from plants grown in Nebraska, USA.</title>
        <authorList>
            <person name="Schachtman D."/>
        </authorList>
    </citation>
    <scope>NUCLEOTIDE SEQUENCE [LARGE SCALE GENOMIC DNA]</scope>
    <source>
        <strain evidence="1 2">DS1314</strain>
    </source>
</reference>
<dbReference type="Proteomes" id="UP001233836">
    <property type="component" value="Unassembled WGS sequence"/>
</dbReference>
<comment type="caution">
    <text evidence="1">The sequence shown here is derived from an EMBL/GenBank/DDBJ whole genome shotgun (WGS) entry which is preliminary data.</text>
</comment>
<proteinExistence type="predicted"/>
<keyword evidence="2" id="KW-1185">Reference proteome</keyword>
<organism evidence="1 2">
    <name type="scientific">Paenibacillus tundrae</name>
    <dbReference type="NCBI Taxonomy" id="528187"/>
    <lineage>
        <taxon>Bacteria</taxon>
        <taxon>Bacillati</taxon>
        <taxon>Bacillota</taxon>
        <taxon>Bacilli</taxon>
        <taxon>Bacillales</taxon>
        <taxon>Paenibacillaceae</taxon>
        <taxon>Paenibacillus</taxon>
    </lineage>
</organism>
<protein>
    <submittedName>
        <fullName evidence="1">Uncharacterized protein</fullName>
    </submittedName>
</protein>
<accession>A0ABT9WAI5</accession>
<sequence>MNNVGVEVRRAGERLNEDKFAGALRLEQPSKKLSLYVKRKEDAEHECTFCCKCWTDE</sequence>
<dbReference type="EMBL" id="JAUSTI010000004">
    <property type="protein sequence ID" value="MDQ0170262.1"/>
    <property type="molecule type" value="Genomic_DNA"/>
</dbReference>
<evidence type="ECO:0000313" key="1">
    <source>
        <dbReference type="EMBL" id="MDQ0170262.1"/>
    </source>
</evidence>